<name>A0A914XUR5_9BILA</name>
<accession>A0A914XUR5</accession>
<proteinExistence type="predicted"/>
<dbReference type="WBParaSite" id="PSU_v2.g10992.t1">
    <property type="protein sequence ID" value="PSU_v2.g10992.t1"/>
    <property type="gene ID" value="PSU_v2.g10992"/>
</dbReference>
<organism evidence="1 2">
    <name type="scientific">Panagrolaimus superbus</name>
    <dbReference type="NCBI Taxonomy" id="310955"/>
    <lineage>
        <taxon>Eukaryota</taxon>
        <taxon>Metazoa</taxon>
        <taxon>Ecdysozoa</taxon>
        <taxon>Nematoda</taxon>
        <taxon>Chromadorea</taxon>
        <taxon>Rhabditida</taxon>
        <taxon>Tylenchina</taxon>
        <taxon>Panagrolaimomorpha</taxon>
        <taxon>Panagrolaimoidea</taxon>
        <taxon>Panagrolaimidae</taxon>
        <taxon>Panagrolaimus</taxon>
    </lineage>
</organism>
<evidence type="ECO:0000313" key="2">
    <source>
        <dbReference type="WBParaSite" id="PSU_v2.g10992.t1"/>
    </source>
</evidence>
<dbReference type="Proteomes" id="UP000887577">
    <property type="component" value="Unplaced"/>
</dbReference>
<keyword evidence="1" id="KW-1185">Reference proteome</keyword>
<evidence type="ECO:0000313" key="1">
    <source>
        <dbReference type="Proteomes" id="UP000887577"/>
    </source>
</evidence>
<sequence>MALDRQKKAFEKEIEHHRVEYDKSIQQHKRSAQEAITKSAKEASDAIESQKKYYKLYTELQANLEVYKKQLEQKTFAKLLNGYRNFANEFNEEQGKRFFIIIFLQ</sequence>
<reference evidence="2" key="1">
    <citation type="submission" date="2022-11" db="UniProtKB">
        <authorList>
            <consortium name="WormBaseParasite"/>
        </authorList>
    </citation>
    <scope>IDENTIFICATION</scope>
</reference>
<dbReference type="AlphaFoldDB" id="A0A914XUR5"/>
<protein>
    <submittedName>
        <fullName evidence="2">Uncharacterized protein</fullName>
    </submittedName>
</protein>